<evidence type="ECO:0000256" key="4">
    <source>
        <dbReference type="ARBA" id="ARBA00022679"/>
    </source>
</evidence>
<feature type="domain" description="DUF8201" evidence="9">
    <location>
        <begin position="177"/>
        <end position="327"/>
    </location>
</feature>
<dbReference type="KEGG" id="pfer:IRI77_04290"/>
<feature type="transmembrane region" description="Helical" evidence="8">
    <location>
        <begin position="99"/>
        <end position="117"/>
    </location>
</feature>
<evidence type="ECO:0000256" key="3">
    <source>
        <dbReference type="ARBA" id="ARBA00022676"/>
    </source>
</evidence>
<evidence type="ECO:0000256" key="7">
    <source>
        <dbReference type="ARBA" id="ARBA00023136"/>
    </source>
</evidence>
<feature type="transmembrane region" description="Helical" evidence="8">
    <location>
        <begin position="251"/>
        <end position="281"/>
    </location>
</feature>
<feature type="transmembrane region" description="Helical" evidence="8">
    <location>
        <begin position="293"/>
        <end position="312"/>
    </location>
</feature>
<feature type="transmembrane region" description="Helical" evidence="8">
    <location>
        <begin position="225"/>
        <end position="245"/>
    </location>
</feature>
<dbReference type="EMBL" id="CP063849">
    <property type="protein sequence ID" value="QOY89186.1"/>
    <property type="molecule type" value="Genomic_DNA"/>
</dbReference>
<evidence type="ECO:0000256" key="1">
    <source>
        <dbReference type="ARBA" id="ARBA00004651"/>
    </source>
</evidence>
<dbReference type="Proteomes" id="UP000593892">
    <property type="component" value="Chromosome"/>
</dbReference>
<protein>
    <recommendedName>
        <fullName evidence="9">DUF8201 domain-containing protein</fullName>
    </recommendedName>
</protein>
<evidence type="ECO:0000313" key="10">
    <source>
        <dbReference type="EMBL" id="QOY89186.1"/>
    </source>
</evidence>
<keyword evidence="7 8" id="KW-0472">Membrane</keyword>
<dbReference type="Pfam" id="PF26626">
    <property type="entry name" value="DUF8201"/>
    <property type="match status" value="1"/>
</dbReference>
<dbReference type="PANTHER" id="PTHR33908:SF11">
    <property type="entry name" value="MEMBRANE PROTEIN"/>
    <property type="match status" value="1"/>
</dbReference>
<feature type="transmembrane region" description="Helical" evidence="8">
    <location>
        <begin position="422"/>
        <end position="449"/>
    </location>
</feature>
<keyword evidence="2" id="KW-1003">Cell membrane</keyword>
<comment type="subcellular location">
    <subcellularLocation>
        <location evidence="1">Cell membrane</location>
        <topology evidence="1">Multi-pass membrane protein</topology>
    </subcellularLocation>
</comment>
<dbReference type="AlphaFoldDB" id="A0A7S7NT19"/>
<evidence type="ECO:0000259" key="9">
    <source>
        <dbReference type="Pfam" id="PF26626"/>
    </source>
</evidence>
<reference evidence="10 11" key="1">
    <citation type="submission" date="2020-10" db="EMBL/GenBank/DDBJ databases">
        <title>Complete genome sequence of Paludibaculum fermentans P105T, a facultatively anaerobic acidobacterium capable of dissimilatory Fe(III) reduction.</title>
        <authorList>
            <person name="Dedysh S.N."/>
            <person name="Beletsky A.V."/>
            <person name="Kulichevskaya I.S."/>
            <person name="Mardanov A.V."/>
            <person name="Ravin N.V."/>
        </authorList>
    </citation>
    <scope>NUCLEOTIDE SEQUENCE [LARGE SCALE GENOMIC DNA]</scope>
    <source>
        <strain evidence="10 11">P105</strain>
    </source>
</reference>
<name>A0A7S7NT19_PALFE</name>
<evidence type="ECO:0000256" key="5">
    <source>
        <dbReference type="ARBA" id="ARBA00022692"/>
    </source>
</evidence>
<evidence type="ECO:0000313" key="11">
    <source>
        <dbReference type="Proteomes" id="UP000593892"/>
    </source>
</evidence>
<feature type="transmembrane region" description="Helical" evidence="8">
    <location>
        <begin position="369"/>
        <end position="389"/>
    </location>
</feature>
<keyword evidence="3" id="KW-0328">Glycosyltransferase</keyword>
<evidence type="ECO:0000256" key="6">
    <source>
        <dbReference type="ARBA" id="ARBA00022989"/>
    </source>
</evidence>
<dbReference type="GO" id="GO:0005886">
    <property type="term" value="C:plasma membrane"/>
    <property type="evidence" value="ECO:0007669"/>
    <property type="project" value="UniProtKB-SubCell"/>
</dbReference>
<keyword evidence="6 8" id="KW-1133">Transmembrane helix</keyword>
<evidence type="ECO:0000256" key="2">
    <source>
        <dbReference type="ARBA" id="ARBA00022475"/>
    </source>
</evidence>
<feature type="transmembrane region" description="Helical" evidence="8">
    <location>
        <begin position="177"/>
        <end position="195"/>
    </location>
</feature>
<feature type="transmembrane region" description="Helical" evidence="8">
    <location>
        <begin position="201"/>
        <end position="218"/>
    </location>
</feature>
<feature type="transmembrane region" description="Helical" evidence="8">
    <location>
        <begin position="396"/>
        <end position="416"/>
    </location>
</feature>
<dbReference type="PANTHER" id="PTHR33908">
    <property type="entry name" value="MANNOSYLTRANSFERASE YKCB-RELATED"/>
    <property type="match status" value="1"/>
</dbReference>
<gene>
    <name evidence="10" type="ORF">IRI77_04290</name>
</gene>
<dbReference type="GO" id="GO:0016763">
    <property type="term" value="F:pentosyltransferase activity"/>
    <property type="evidence" value="ECO:0007669"/>
    <property type="project" value="TreeGrafter"/>
</dbReference>
<dbReference type="RefSeq" id="WP_194450848.1">
    <property type="nucleotide sequence ID" value="NZ_CP063849.1"/>
</dbReference>
<keyword evidence="5 8" id="KW-0812">Transmembrane</keyword>
<feature type="transmembrane region" description="Helical" evidence="8">
    <location>
        <begin position="12"/>
        <end position="31"/>
    </location>
</feature>
<dbReference type="InterPro" id="IPR058514">
    <property type="entry name" value="DUF8201"/>
</dbReference>
<sequence>MRELAEVVTGAGLTGLVCLNLGELTLILLRVRLTGLEWKFFGFLVGAALLSLTLFVACSLQVVYWPVLAGLAVGAIVLRYRVRESRLPPETDSPPLPRVWAAAFCCVYLIFGVYYFVTALLPEMSPDGAAYHLGFVRRYYENHGFTAVRTNMYANFPFGVEMLFLYAYAFGRHSAAALVHLLFLLVLPFGMIAYAKREGRPAAGVLGGLLVFASPLMGRDGTSAYVDAALAATIFGSFAAIQLWVKRQERGLLWIGAMLAGFACATKYTALPVVLYALGVVCHTHFRNRRRAWPDLAVVTAVAGVMILPWLAKNAIFTGNPVYPFLNQFFPSPYFYGSVEREWQSNLAHMNGVSWPEIPLEATVRGYRLSGLVGPVFLLAPLALAGLRWRAGRQLLLMFVACGLPYFSNIGARFLLPCLPFLSLLLGWVCTSVPGVGLAVVAAHAVLSWPGVVERYAHRYAWQLGAVDWRAALRLTPESEYLSKRLGDYRMGLELNRRVAPGARVFSTSFGLQAYHDREIVDGYTSALGSRTFDMLASALFADRMPTWRRRMKFERVPVRGIRVVASGAGPVDWQINELRLFDGEKELPRNDRWRLDAAANRWELPLAFDNSAASRWRSGRNLEPGLYVEVEFPEAVNLDGVELTAGAAQKNHPLEVWVEQAGHWQKVYTQEESRVVPLPLQYRRVVMREIRASGVDWLLLREEDYGGSEVLNHPEAWGVTHVTALDGYHLLRIDPSGEPPR</sequence>
<evidence type="ECO:0000256" key="8">
    <source>
        <dbReference type="SAM" id="Phobius"/>
    </source>
</evidence>
<keyword evidence="11" id="KW-1185">Reference proteome</keyword>
<dbReference type="InterPro" id="IPR050297">
    <property type="entry name" value="LipidA_mod_glycosyltrf_83"/>
</dbReference>
<keyword evidence="4" id="KW-0808">Transferase</keyword>
<proteinExistence type="predicted"/>
<feature type="transmembrane region" description="Helical" evidence="8">
    <location>
        <begin position="38"/>
        <end position="56"/>
    </location>
</feature>
<organism evidence="10 11">
    <name type="scientific">Paludibaculum fermentans</name>
    <dbReference type="NCBI Taxonomy" id="1473598"/>
    <lineage>
        <taxon>Bacteria</taxon>
        <taxon>Pseudomonadati</taxon>
        <taxon>Acidobacteriota</taxon>
        <taxon>Terriglobia</taxon>
        <taxon>Bryobacterales</taxon>
        <taxon>Bryobacteraceae</taxon>
        <taxon>Paludibaculum</taxon>
    </lineage>
</organism>
<dbReference type="GO" id="GO:0009103">
    <property type="term" value="P:lipopolysaccharide biosynthetic process"/>
    <property type="evidence" value="ECO:0007669"/>
    <property type="project" value="UniProtKB-ARBA"/>
</dbReference>
<accession>A0A7S7NT19</accession>